<dbReference type="InterPro" id="IPR032466">
    <property type="entry name" value="Metal_Hydrolase"/>
</dbReference>
<accession>A0A9X1IRS3</accession>
<keyword evidence="1" id="KW-0732">Signal</keyword>
<organism evidence="2 3">
    <name type="scientific">Sphingobium nicotianae</name>
    <dbReference type="NCBI Taxonomy" id="2782607"/>
    <lineage>
        <taxon>Bacteria</taxon>
        <taxon>Pseudomonadati</taxon>
        <taxon>Pseudomonadota</taxon>
        <taxon>Alphaproteobacteria</taxon>
        <taxon>Sphingomonadales</taxon>
        <taxon>Sphingomonadaceae</taxon>
        <taxon>Sphingobium</taxon>
    </lineage>
</organism>
<name>A0A9X1IRS3_9SPHN</name>
<comment type="caution">
    <text evidence="2">The sequence shown here is derived from an EMBL/GenBank/DDBJ whole genome shotgun (WGS) entry which is preliminary data.</text>
</comment>
<dbReference type="SUPFAM" id="SSF51556">
    <property type="entry name" value="Metallo-dependent hydrolases"/>
    <property type="match status" value="1"/>
</dbReference>
<evidence type="ECO:0000256" key="1">
    <source>
        <dbReference type="SAM" id="SignalP"/>
    </source>
</evidence>
<dbReference type="Gene3D" id="3.20.20.140">
    <property type="entry name" value="Metal-dependent hydrolases"/>
    <property type="match status" value="1"/>
</dbReference>
<proteinExistence type="predicted"/>
<dbReference type="Pfam" id="PF19799">
    <property type="entry name" value="DUF6282"/>
    <property type="match status" value="1"/>
</dbReference>
<gene>
    <name evidence="2" type="ORF">KK488_12600</name>
</gene>
<sequence length="339" mass="36059">MSIRMTRGLFATAAMLLLASAAAAPAQLTMPAEALPAPTAADRALLKDAIDIHAHLDPDSFGPHSAQAARALDSVDMALRARTVHMRGFVVKHHYDETAGIAYLTRKAVPDIEVFGQLCLNLTVGGLNPAAVYQFAEVKGGFGRIVAMPTWDSENNIRRSAHPDLPFVTVSKNGALLPETKAVIAAVAAAKVRDSGASLALSTGHVSAEEALMIIREARKQGVKQIVVTHAMGHPVNMTIAQMKEAAGLGAFIEFVGGFAVGSRAEFTMQQYYDAIRAVGPEHVILSSDSGQMNRPFPDDMIAYVAGQLRAKGMTTAELHKMMVENPTTLLGLPQPGMK</sequence>
<dbReference type="EMBL" id="JAHGAW010000008">
    <property type="protein sequence ID" value="MBT2187786.1"/>
    <property type="molecule type" value="Genomic_DNA"/>
</dbReference>
<reference evidence="2" key="1">
    <citation type="submission" date="2021-05" db="EMBL/GenBank/DDBJ databases">
        <title>Genome of Sphingobium sp. strain.</title>
        <authorList>
            <person name="Fan R."/>
        </authorList>
    </citation>
    <scope>NUCLEOTIDE SEQUENCE</scope>
    <source>
        <strain evidence="2">H33</strain>
    </source>
</reference>
<keyword evidence="3" id="KW-1185">Reference proteome</keyword>
<evidence type="ECO:0000313" key="2">
    <source>
        <dbReference type="EMBL" id="MBT2187786.1"/>
    </source>
</evidence>
<dbReference type="InterPro" id="IPR046249">
    <property type="entry name" value="DUF6282"/>
</dbReference>
<dbReference type="Proteomes" id="UP001138757">
    <property type="component" value="Unassembled WGS sequence"/>
</dbReference>
<feature type="chain" id="PRO_5040886849" evidence="1">
    <location>
        <begin position="27"/>
        <end position="339"/>
    </location>
</feature>
<dbReference type="AlphaFoldDB" id="A0A9X1IRS3"/>
<protein>
    <submittedName>
        <fullName evidence="2">Uncharacterized protein</fullName>
    </submittedName>
</protein>
<feature type="signal peptide" evidence="1">
    <location>
        <begin position="1"/>
        <end position="26"/>
    </location>
</feature>
<evidence type="ECO:0000313" key="3">
    <source>
        <dbReference type="Proteomes" id="UP001138757"/>
    </source>
</evidence>